<sequence>MTRDPSMPPDGFVSYVEKRLPSVMKGARRLTSDERLADDFARELFVPVAARWDRLARADAKRGASEGTGADRLLHRLFRSGSSDLTSDPDIRPELTLDATPWPSQQRMSFMTSSLSPADEAALLWERSYRNGRRRLLIAGGAGVIAVALFLGRPRSAAEPETVAEPESPRPSPSRPAHLPAGIDVLPALIDQAGLPSRVTPIPHDLDLAVTVGNLGDKPAGRAIAVFQEFDNGPLVVLGPDRGLRLFKTANSISSTAVLSPDGLHAAFPAGNHIELLDIVTAQIRQLPSGGASSPPIWLDANHLMEGEVGSSLIIDIRTGSTVKVPNTIADAVVPQAVSVLPAGGDVTPRVQFLLSVGQPVTAPARIRRWTSGFKQQIDVSLDGELHGWIGKWRGVGFAYGDDHGLIVRRCQVADRPLPAGMGDATNGIAVVRAATGVVLRLLLETSQTGSSRTEVLGWLDPDTVLVSTGTFGVMLLVAWRIDTGRFELVSISNKGSRISVADLT</sequence>
<dbReference type="Proteomes" id="UP000587527">
    <property type="component" value="Unassembled WGS sequence"/>
</dbReference>
<evidence type="ECO:0000313" key="2">
    <source>
        <dbReference type="EMBL" id="MBB5870629.1"/>
    </source>
</evidence>
<protein>
    <submittedName>
        <fullName evidence="2">Uncharacterized protein</fullName>
    </submittedName>
</protein>
<feature type="region of interest" description="Disordered" evidence="1">
    <location>
        <begin position="158"/>
        <end position="178"/>
    </location>
</feature>
<name>A0A841BTZ2_9ACTN</name>
<gene>
    <name evidence="2" type="ORF">F4553_004008</name>
</gene>
<accession>A0A841BTZ2</accession>
<dbReference type="EMBL" id="JACHMN010000002">
    <property type="protein sequence ID" value="MBB5870629.1"/>
    <property type="molecule type" value="Genomic_DNA"/>
</dbReference>
<dbReference type="RefSeq" id="WP_184838138.1">
    <property type="nucleotide sequence ID" value="NZ_JACHMN010000002.1"/>
</dbReference>
<proteinExistence type="predicted"/>
<dbReference type="AlphaFoldDB" id="A0A841BTZ2"/>
<keyword evidence="3" id="KW-1185">Reference proteome</keyword>
<organism evidence="2 3">
    <name type="scientific">Allocatelliglobosispora scoriae</name>
    <dbReference type="NCBI Taxonomy" id="643052"/>
    <lineage>
        <taxon>Bacteria</taxon>
        <taxon>Bacillati</taxon>
        <taxon>Actinomycetota</taxon>
        <taxon>Actinomycetes</taxon>
        <taxon>Micromonosporales</taxon>
        <taxon>Micromonosporaceae</taxon>
        <taxon>Allocatelliglobosispora</taxon>
    </lineage>
</organism>
<comment type="caution">
    <text evidence="2">The sequence shown here is derived from an EMBL/GenBank/DDBJ whole genome shotgun (WGS) entry which is preliminary data.</text>
</comment>
<reference evidence="2 3" key="1">
    <citation type="submission" date="2020-08" db="EMBL/GenBank/DDBJ databases">
        <title>Sequencing the genomes of 1000 actinobacteria strains.</title>
        <authorList>
            <person name="Klenk H.-P."/>
        </authorList>
    </citation>
    <scope>NUCLEOTIDE SEQUENCE [LARGE SCALE GENOMIC DNA]</scope>
    <source>
        <strain evidence="2 3">DSM 45362</strain>
    </source>
</reference>
<evidence type="ECO:0000256" key="1">
    <source>
        <dbReference type="SAM" id="MobiDB-lite"/>
    </source>
</evidence>
<evidence type="ECO:0000313" key="3">
    <source>
        <dbReference type="Proteomes" id="UP000587527"/>
    </source>
</evidence>